<dbReference type="Gene3D" id="3.40.1620.10">
    <property type="entry name" value="YefM-like domain"/>
    <property type="match status" value="1"/>
</dbReference>
<organism evidence="2 3">
    <name type="scientific">Neorhizobium galegae bv. officinalis</name>
    <dbReference type="NCBI Taxonomy" id="323656"/>
    <lineage>
        <taxon>Bacteria</taxon>
        <taxon>Pseudomonadati</taxon>
        <taxon>Pseudomonadota</taxon>
        <taxon>Alphaproteobacteria</taxon>
        <taxon>Hyphomicrobiales</taxon>
        <taxon>Rhizobiaceae</taxon>
        <taxon>Rhizobium/Agrobacterium group</taxon>
        <taxon>Neorhizobium</taxon>
    </lineage>
</organism>
<comment type="similarity">
    <text evidence="1">Belongs to the phD/YefM antitoxin family.</text>
</comment>
<gene>
    <name evidence="2" type="ORF">NGAL_HAMBI1145_48790</name>
</gene>
<reference evidence="2 3" key="1">
    <citation type="submission" date="2014-08" db="EMBL/GenBank/DDBJ databases">
        <authorList>
            <person name="Chen Y.-H."/>
        </authorList>
    </citation>
    <scope>NUCLEOTIDE SEQUENCE [LARGE SCALE GENOMIC DNA]</scope>
</reference>
<dbReference type="Proteomes" id="UP000046176">
    <property type="component" value="Unassembled WGS sequence"/>
</dbReference>
<dbReference type="SUPFAM" id="SSF143120">
    <property type="entry name" value="YefM-like"/>
    <property type="match status" value="1"/>
</dbReference>
<dbReference type="NCBIfam" id="TIGR01552">
    <property type="entry name" value="phd_fam"/>
    <property type="match status" value="1"/>
</dbReference>
<dbReference type="EMBL" id="CCRH01000016">
    <property type="protein sequence ID" value="CDZ39444.1"/>
    <property type="molecule type" value="Genomic_DNA"/>
</dbReference>
<accession>A0A0T7FWQ0</accession>
<dbReference type="InterPro" id="IPR036165">
    <property type="entry name" value="YefM-like_sf"/>
</dbReference>
<sequence length="95" mass="10549">MKTVSLREAQDRLDELAQDVEQGETVTVTRDGKPVFDIVPHTEVAEPAEKKGGIDWEAGQAYLRSKGIINPVPYIAEDFDDPLPEDFLITPLPKS</sequence>
<protein>
    <submittedName>
        <fullName evidence="2">Prevent-host-death family protein</fullName>
    </submittedName>
</protein>
<dbReference type="AlphaFoldDB" id="A0A0T7FWQ0"/>
<dbReference type="RefSeq" id="WP_046668721.1">
    <property type="nucleotide sequence ID" value="NZ_CCRH01000016.1"/>
</dbReference>
<evidence type="ECO:0000256" key="1">
    <source>
        <dbReference type="ARBA" id="ARBA00009981"/>
    </source>
</evidence>
<dbReference type="OrthoDB" id="9800503at2"/>
<evidence type="ECO:0000313" key="2">
    <source>
        <dbReference type="EMBL" id="CDZ39444.1"/>
    </source>
</evidence>
<proteinExistence type="inferred from homology"/>
<evidence type="ECO:0000313" key="3">
    <source>
        <dbReference type="Proteomes" id="UP000046176"/>
    </source>
</evidence>
<name>A0A0T7FWQ0_NEOGA</name>